<dbReference type="PIRSF" id="PIRSF015901">
    <property type="entry name" value="NAC_alpha"/>
    <property type="match status" value="1"/>
</dbReference>
<dbReference type="VEuPathDB" id="CryptoDB:Cvel_22701"/>
<dbReference type="Pfam" id="PF01849">
    <property type="entry name" value="NAC"/>
    <property type="match status" value="1"/>
</dbReference>
<gene>
    <name evidence="5" type="ORF">Cvel_22701</name>
</gene>
<reference evidence="5" key="1">
    <citation type="submission" date="2014-11" db="EMBL/GenBank/DDBJ databases">
        <authorList>
            <person name="Otto D Thomas"/>
            <person name="Naeem Raeece"/>
        </authorList>
    </citation>
    <scope>NUCLEOTIDE SEQUENCE</scope>
</reference>
<feature type="region of interest" description="Disordered" evidence="3">
    <location>
        <begin position="1"/>
        <end position="55"/>
    </location>
</feature>
<evidence type="ECO:0000256" key="3">
    <source>
        <dbReference type="SAM" id="MobiDB-lite"/>
    </source>
</evidence>
<evidence type="ECO:0000313" key="5">
    <source>
        <dbReference type="EMBL" id="CEM31933.1"/>
    </source>
</evidence>
<dbReference type="AlphaFoldDB" id="A0A0G4GNQ4"/>
<dbReference type="InterPro" id="IPR038187">
    <property type="entry name" value="NAC_A/B_dom_sf"/>
</dbReference>
<evidence type="ECO:0000259" key="4">
    <source>
        <dbReference type="PROSITE" id="PS51151"/>
    </source>
</evidence>
<dbReference type="PANTHER" id="PTHR21713">
    <property type="entry name" value="NASCENT POLYPEPTIDE ASSOCIATED COMPLEX ALPHA SUBUNIT-RELATED"/>
    <property type="match status" value="1"/>
</dbReference>
<dbReference type="InterPro" id="IPR044034">
    <property type="entry name" value="NAC-like_UBA"/>
</dbReference>
<dbReference type="InterPro" id="IPR002715">
    <property type="entry name" value="Nas_poly-pep-assoc_cplx_dom"/>
</dbReference>
<feature type="region of interest" description="Disordered" evidence="3">
    <location>
        <begin position="144"/>
        <end position="165"/>
    </location>
</feature>
<proteinExistence type="predicted"/>
<dbReference type="Gene3D" id="2.20.70.30">
    <property type="entry name" value="Nascent polypeptide-associated complex domain"/>
    <property type="match status" value="1"/>
</dbReference>
<dbReference type="InterPro" id="IPR009060">
    <property type="entry name" value="UBA-like_sf"/>
</dbReference>
<dbReference type="Pfam" id="PF19026">
    <property type="entry name" value="UBA_HYPK"/>
    <property type="match status" value="1"/>
</dbReference>
<dbReference type="GO" id="GO:0015031">
    <property type="term" value="P:protein transport"/>
    <property type="evidence" value="ECO:0007669"/>
    <property type="project" value="UniProtKB-KW"/>
</dbReference>
<dbReference type="GO" id="GO:0005854">
    <property type="term" value="C:nascent polypeptide-associated complex"/>
    <property type="evidence" value="ECO:0007669"/>
    <property type="project" value="InterPro"/>
</dbReference>
<accession>A0A0G4GNQ4</accession>
<evidence type="ECO:0000256" key="1">
    <source>
        <dbReference type="ARBA" id="ARBA00022448"/>
    </source>
</evidence>
<dbReference type="SUPFAM" id="SSF46934">
    <property type="entry name" value="UBA-like"/>
    <property type="match status" value="1"/>
</dbReference>
<feature type="compositionally biased region" description="Basic and acidic residues" evidence="3">
    <location>
        <begin position="1"/>
        <end position="12"/>
    </location>
</feature>
<dbReference type="FunFam" id="2.20.70.30:FF:000002">
    <property type="entry name" value="Nascent polypeptide-associated complex (NAC), alpha subunit"/>
    <property type="match status" value="1"/>
</dbReference>
<dbReference type="InterPro" id="IPR016641">
    <property type="entry name" value="EGD2/NACA0like"/>
</dbReference>
<dbReference type="SMART" id="SM01407">
    <property type="entry name" value="NAC"/>
    <property type="match status" value="1"/>
</dbReference>
<dbReference type="CDD" id="cd14358">
    <property type="entry name" value="UBA_NAC_euk"/>
    <property type="match status" value="1"/>
</dbReference>
<dbReference type="PROSITE" id="PS51151">
    <property type="entry name" value="NAC_AB"/>
    <property type="match status" value="1"/>
</dbReference>
<name>A0A0G4GNQ4_9ALVE</name>
<feature type="compositionally biased region" description="Acidic residues" evidence="3">
    <location>
        <begin position="13"/>
        <end position="36"/>
    </location>
</feature>
<dbReference type="EMBL" id="CDMZ01001393">
    <property type="protein sequence ID" value="CEM31933.1"/>
    <property type="molecule type" value="Genomic_DNA"/>
</dbReference>
<keyword evidence="2" id="KW-0653">Protein transport</keyword>
<protein>
    <recommendedName>
        <fullName evidence="4">NAC-A/B domain-containing protein</fullName>
    </recommendedName>
</protein>
<feature type="compositionally biased region" description="Acidic residues" evidence="3">
    <location>
        <begin position="155"/>
        <end position="165"/>
    </location>
</feature>
<sequence>MPGEKKDNRIEEIGDEEEEDDDSGSDSMPDLDEDGAGGEGSSNRPKQNRAEKKARKAVLKLGMKPVGGVTRVTIKRAKNILFVLQKPDVYKSVASDTYVIFGDAKIEDMSSANATALSQALQQMGPGGFDPEILSKMGVETVGKPPSAPIKADATEGEPTGDLDETGLEQKDIELVMSQVQCTRGRAVQALRQHNGDIVEAIMTLSSTS</sequence>
<organism evidence="5">
    <name type="scientific">Chromera velia CCMP2878</name>
    <dbReference type="NCBI Taxonomy" id="1169474"/>
    <lineage>
        <taxon>Eukaryota</taxon>
        <taxon>Sar</taxon>
        <taxon>Alveolata</taxon>
        <taxon>Colpodellida</taxon>
        <taxon>Chromeraceae</taxon>
        <taxon>Chromera</taxon>
    </lineage>
</organism>
<dbReference type="CDD" id="cd22054">
    <property type="entry name" value="NAC_NACA"/>
    <property type="match status" value="1"/>
</dbReference>
<evidence type="ECO:0000256" key="2">
    <source>
        <dbReference type="ARBA" id="ARBA00022927"/>
    </source>
</evidence>
<keyword evidence="1" id="KW-0813">Transport</keyword>
<dbReference type="PhylomeDB" id="A0A0G4GNQ4"/>
<dbReference type="Gene3D" id="1.10.8.10">
    <property type="entry name" value="DNA helicase RuvA subunit, C-terminal domain"/>
    <property type="match status" value="1"/>
</dbReference>
<feature type="domain" description="NAC-A/B" evidence="4">
    <location>
        <begin position="48"/>
        <end position="113"/>
    </location>
</feature>